<dbReference type="EMBL" id="JAODUP010000807">
    <property type="protein sequence ID" value="KAK2143858.1"/>
    <property type="molecule type" value="Genomic_DNA"/>
</dbReference>
<dbReference type="AlphaFoldDB" id="A0AAD9MTT2"/>
<comment type="caution">
    <text evidence="2">The sequence shown here is derived from an EMBL/GenBank/DDBJ whole genome shotgun (WGS) entry which is preliminary data.</text>
</comment>
<organism evidence="2 3">
    <name type="scientific">Paralvinella palmiformis</name>
    <dbReference type="NCBI Taxonomy" id="53620"/>
    <lineage>
        <taxon>Eukaryota</taxon>
        <taxon>Metazoa</taxon>
        <taxon>Spiralia</taxon>
        <taxon>Lophotrochozoa</taxon>
        <taxon>Annelida</taxon>
        <taxon>Polychaeta</taxon>
        <taxon>Sedentaria</taxon>
        <taxon>Canalipalpata</taxon>
        <taxon>Terebellida</taxon>
        <taxon>Terebelliformia</taxon>
        <taxon>Alvinellidae</taxon>
        <taxon>Paralvinella</taxon>
    </lineage>
</organism>
<gene>
    <name evidence="2" type="ORF">LSH36_807g00122</name>
</gene>
<protein>
    <submittedName>
        <fullName evidence="2">Uncharacterized protein</fullName>
    </submittedName>
</protein>
<sequence length="258" mass="29482">MYQSQTVEPPKAVFRRVAYLIRIFDGGHSDNEPAWDGPGPSTTMDPIQEVDSRITRTADRGIPELDSGELSVEEDITQNRSSLRNSTTDESFQDVSISEPSAADVNNQVHGTPESSDLNVQKHGIAVRSIDNTPEQVELDPDTQDRNTELSATPNYNKLKKFSHDCSTRNNRQWVSVSEKPRKVLDLKQLKEELREAKPERELKRELSTIIEECANEEYEKDEVPLKTRKKLIQRYSIYPPDKPEDIYPDFADEHKAE</sequence>
<feature type="region of interest" description="Disordered" evidence="1">
    <location>
        <begin position="58"/>
        <end position="117"/>
    </location>
</feature>
<proteinExistence type="predicted"/>
<keyword evidence="3" id="KW-1185">Reference proteome</keyword>
<evidence type="ECO:0000313" key="2">
    <source>
        <dbReference type="EMBL" id="KAK2143858.1"/>
    </source>
</evidence>
<reference evidence="2" key="1">
    <citation type="journal article" date="2023" name="Mol. Biol. Evol.">
        <title>Third-Generation Sequencing Reveals the Adaptive Role of the Epigenome in Three Deep-Sea Polychaetes.</title>
        <authorList>
            <person name="Perez M."/>
            <person name="Aroh O."/>
            <person name="Sun Y."/>
            <person name="Lan Y."/>
            <person name="Juniper S.K."/>
            <person name="Young C.R."/>
            <person name="Angers B."/>
            <person name="Qian P.Y."/>
        </authorList>
    </citation>
    <scope>NUCLEOTIDE SEQUENCE</scope>
    <source>
        <strain evidence="2">P08H-3</strain>
    </source>
</reference>
<evidence type="ECO:0000313" key="3">
    <source>
        <dbReference type="Proteomes" id="UP001208570"/>
    </source>
</evidence>
<accession>A0AAD9MTT2</accession>
<feature type="compositionally biased region" description="Polar residues" evidence="1">
    <location>
        <begin position="78"/>
        <end position="117"/>
    </location>
</feature>
<feature type="region of interest" description="Disordered" evidence="1">
    <location>
        <begin position="130"/>
        <end position="153"/>
    </location>
</feature>
<evidence type="ECO:0000256" key="1">
    <source>
        <dbReference type="SAM" id="MobiDB-lite"/>
    </source>
</evidence>
<feature type="region of interest" description="Disordered" evidence="1">
    <location>
        <begin position="27"/>
        <end position="46"/>
    </location>
</feature>
<name>A0AAD9MTT2_9ANNE</name>
<dbReference type="Proteomes" id="UP001208570">
    <property type="component" value="Unassembled WGS sequence"/>
</dbReference>